<proteinExistence type="predicted"/>
<dbReference type="Proteomes" id="UP000236291">
    <property type="component" value="Unassembled WGS sequence"/>
</dbReference>
<dbReference type="InterPro" id="IPR026961">
    <property type="entry name" value="PGG_dom"/>
</dbReference>
<dbReference type="EMBL" id="ASHM01003644">
    <property type="protein sequence ID" value="PNY10187.1"/>
    <property type="molecule type" value="Genomic_DNA"/>
</dbReference>
<feature type="transmembrane region" description="Helical" evidence="1">
    <location>
        <begin position="73"/>
        <end position="100"/>
    </location>
</feature>
<keyword evidence="1" id="KW-1133">Transmembrane helix</keyword>
<feature type="transmembrane region" description="Helical" evidence="1">
    <location>
        <begin position="120"/>
        <end position="144"/>
    </location>
</feature>
<dbReference type="Pfam" id="PF13962">
    <property type="entry name" value="PGG"/>
    <property type="match status" value="1"/>
</dbReference>
<organism evidence="3 4">
    <name type="scientific">Trifolium pratense</name>
    <name type="common">Red clover</name>
    <dbReference type="NCBI Taxonomy" id="57577"/>
    <lineage>
        <taxon>Eukaryota</taxon>
        <taxon>Viridiplantae</taxon>
        <taxon>Streptophyta</taxon>
        <taxon>Embryophyta</taxon>
        <taxon>Tracheophyta</taxon>
        <taxon>Spermatophyta</taxon>
        <taxon>Magnoliopsida</taxon>
        <taxon>eudicotyledons</taxon>
        <taxon>Gunneridae</taxon>
        <taxon>Pentapetalae</taxon>
        <taxon>rosids</taxon>
        <taxon>fabids</taxon>
        <taxon>Fabales</taxon>
        <taxon>Fabaceae</taxon>
        <taxon>Papilionoideae</taxon>
        <taxon>50 kb inversion clade</taxon>
        <taxon>NPAAA clade</taxon>
        <taxon>Hologalegina</taxon>
        <taxon>IRL clade</taxon>
        <taxon>Trifolieae</taxon>
        <taxon>Trifolium</taxon>
    </lineage>
</organism>
<gene>
    <name evidence="3" type="ORF">L195_g006757</name>
</gene>
<evidence type="ECO:0000259" key="2">
    <source>
        <dbReference type="Pfam" id="PF13962"/>
    </source>
</evidence>
<dbReference type="STRING" id="57577.A0A2K3P4H8"/>
<keyword evidence="1" id="KW-0472">Membrane</keyword>
<protein>
    <submittedName>
        <fullName evidence="3">Serine/threonine protein phosphatase 6 regulatory ankyrin repeat</fullName>
    </submittedName>
</protein>
<dbReference type="AlphaFoldDB" id="A0A2K3P4H8"/>
<keyword evidence="1" id="KW-0812">Transmembrane</keyword>
<comment type="caution">
    <text evidence="3">The sequence shown here is derived from an EMBL/GenBank/DDBJ whole genome shotgun (WGS) entry which is preliminary data.</text>
</comment>
<dbReference type="PANTHER" id="PTHR24177">
    <property type="entry name" value="CASKIN"/>
    <property type="match status" value="1"/>
</dbReference>
<evidence type="ECO:0000313" key="3">
    <source>
        <dbReference type="EMBL" id="PNY10187.1"/>
    </source>
</evidence>
<dbReference type="GO" id="GO:0016020">
    <property type="term" value="C:membrane"/>
    <property type="evidence" value="ECO:0007669"/>
    <property type="project" value="TreeGrafter"/>
</dbReference>
<name>A0A2K3P4H8_TRIPR</name>
<evidence type="ECO:0000313" key="4">
    <source>
        <dbReference type="Proteomes" id="UP000236291"/>
    </source>
</evidence>
<reference evidence="3 4" key="1">
    <citation type="journal article" date="2014" name="Am. J. Bot.">
        <title>Genome assembly and annotation for red clover (Trifolium pratense; Fabaceae).</title>
        <authorList>
            <person name="Istvanek J."/>
            <person name="Jaros M."/>
            <person name="Krenek A."/>
            <person name="Repkova J."/>
        </authorList>
    </citation>
    <scope>NUCLEOTIDE SEQUENCE [LARGE SCALE GENOMIC DNA]</scope>
    <source>
        <strain evidence="4">cv. Tatra</strain>
        <tissue evidence="3">Young leaves</tissue>
    </source>
</reference>
<feature type="domain" description="PGG" evidence="2">
    <location>
        <begin position="50"/>
        <end position="136"/>
    </location>
</feature>
<dbReference type="PANTHER" id="PTHR24177:SF470">
    <property type="entry name" value="ANKYRIN REPEAT PROTEIN"/>
    <property type="match status" value="1"/>
</dbReference>
<accession>A0A2K3P4H8</accession>
<sequence length="223" mass="24946">MGVTEMIEKILDTYHVAIHDVDKQIKNVVEILKVKYFLSGNSSCCIHNSTTIPGGPDQNSGIPLLLKQPTFKLYVVTLLVALCSSVTALVLFLLILTSYFEEKDFVVDLPRKLLTGLTTLFTSTAFVLVSFCCSIYGITANLSAATKYSFTSYFIISYFNSLRRFLSAATKYSLIRLCLCFGRFLSAATKYSFTSYFIISLSYSCSIMRSNSIIKSLRYLSNN</sequence>
<reference evidence="3 4" key="2">
    <citation type="journal article" date="2017" name="Front. Plant Sci.">
        <title>Gene Classification and Mining of Molecular Markers Useful in Red Clover (Trifolium pratense) Breeding.</title>
        <authorList>
            <person name="Istvanek J."/>
            <person name="Dluhosova J."/>
            <person name="Dluhos P."/>
            <person name="Patkova L."/>
            <person name="Nedelnik J."/>
            <person name="Repkova J."/>
        </authorList>
    </citation>
    <scope>NUCLEOTIDE SEQUENCE [LARGE SCALE GENOMIC DNA]</scope>
    <source>
        <strain evidence="4">cv. Tatra</strain>
        <tissue evidence="3">Young leaves</tissue>
    </source>
</reference>
<evidence type="ECO:0000256" key="1">
    <source>
        <dbReference type="SAM" id="Phobius"/>
    </source>
</evidence>